<evidence type="ECO:0000313" key="4">
    <source>
        <dbReference type="Proteomes" id="UP000701801"/>
    </source>
</evidence>
<feature type="domain" description="Ubiquitin-like" evidence="2">
    <location>
        <begin position="210"/>
        <end position="294"/>
    </location>
</feature>
<organism evidence="3 4">
    <name type="scientific">Hymenoscyphus albidus</name>
    <dbReference type="NCBI Taxonomy" id="595503"/>
    <lineage>
        <taxon>Eukaryota</taxon>
        <taxon>Fungi</taxon>
        <taxon>Dikarya</taxon>
        <taxon>Ascomycota</taxon>
        <taxon>Pezizomycotina</taxon>
        <taxon>Leotiomycetes</taxon>
        <taxon>Helotiales</taxon>
        <taxon>Helotiaceae</taxon>
        <taxon>Hymenoscyphus</taxon>
    </lineage>
</organism>
<gene>
    <name evidence="3" type="ORF">HYALB_00000732</name>
</gene>
<dbReference type="AlphaFoldDB" id="A0A9N9Q388"/>
<dbReference type="OrthoDB" id="3045089at2759"/>
<accession>A0A9N9Q388</accession>
<evidence type="ECO:0000256" key="1">
    <source>
        <dbReference type="SAM" id="MobiDB-lite"/>
    </source>
</evidence>
<evidence type="ECO:0000313" key="3">
    <source>
        <dbReference type="EMBL" id="CAG8978060.1"/>
    </source>
</evidence>
<dbReference type="Proteomes" id="UP000701801">
    <property type="component" value="Unassembled WGS sequence"/>
</dbReference>
<dbReference type="InterPro" id="IPR054464">
    <property type="entry name" value="ULD_fung"/>
</dbReference>
<dbReference type="Pfam" id="PF22893">
    <property type="entry name" value="ULD_2"/>
    <property type="match status" value="1"/>
</dbReference>
<comment type="caution">
    <text evidence="3">The sequence shown here is derived from an EMBL/GenBank/DDBJ whole genome shotgun (WGS) entry which is preliminary data.</text>
</comment>
<proteinExistence type="predicted"/>
<feature type="region of interest" description="Disordered" evidence="1">
    <location>
        <begin position="338"/>
        <end position="381"/>
    </location>
</feature>
<name>A0A9N9Q388_9HELO</name>
<dbReference type="PANTHER" id="PTHR38886:SF1">
    <property type="entry name" value="NACHT-NTPASE AND P-LOOP NTPASES N-TERMINAL DOMAIN-CONTAINING PROTEIN"/>
    <property type="match status" value="1"/>
</dbReference>
<dbReference type="PANTHER" id="PTHR38886">
    <property type="entry name" value="SESA DOMAIN-CONTAINING PROTEIN"/>
    <property type="match status" value="1"/>
</dbReference>
<sequence length="498" mass="55333">MPVGFGFSAGDFIAGIRLIGTIINCLKDAPDASLAYQELIRQLYSLQSALIQVKNIKFDGAQHAEAVALWQAASYCHRAVDEFWITIQKYQPHLREGGSGSLVKDSWRRVKWATCRKDDLVKFKSNLSAHTASIQLLLNTLQLNNMSIQRGHQSQRDQSLAGKIQDLYFACMQGFSAATTATSESTSVKAFQIVLSIQKSVLSLPYQVERQQPVYLIDALGKAAPFHLEFVRSAEALKAVLKINFQKIENCAPMIQQGKFAIQDASTKRDIDLNKEWDVCFLPGQRVEMSMVFTKFFNPKMRGCQCPHCLRNSPGLPNEEAECTSCGMTFRHLAEEDYQENNQNKSLEENESQSSQAIPSAGDVSLQNSVQGTKRKREESDEADIAMFRRVRVTTIRRCGSCSKPGLLFSDGPGGPGTLCADCGLDFLSDLSQNDDSNPERTPALNEEVEWFWMHAVALMGILNIPTFAQNSIAAINDVRSVCGKVLKFEEIAKGMFG</sequence>
<reference evidence="3" key="1">
    <citation type="submission" date="2021-07" db="EMBL/GenBank/DDBJ databases">
        <authorList>
            <person name="Durling M."/>
        </authorList>
    </citation>
    <scope>NUCLEOTIDE SEQUENCE</scope>
</reference>
<keyword evidence="4" id="KW-1185">Reference proteome</keyword>
<dbReference type="EMBL" id="CAJVRM010000240">
    <property type="protein sequence ID" value="CAG8978060.1"/>
    <property type="molecule type" value="Genomic_DNA"/>
</dbReference>
<protein>
    <recommendedName>
        <fullName evidence="2">Ubiquitin-like domain-containing protein</fullName>
    </recommendedName>
</protein>
<evidence type="ECO:0000259" key="2">
    <source>
        <dbReference type="Pfam" id="PF22893"/>
    </source>
</evidence>